<sequence>MGDDGSTQQYSSPWSLELVDFEVEDENGDGVFEPGEHLFIRRIKVRNVGGMPSPTCRIPVTLASESEWFASVHTDEGGLPFLPTSVPAGESASMEGAIKVRIKDRSHANSIATSMGAQFSAKDRLSIRADMPWLDRQMPAFEFTKEIAITYPCSLGNIQCLSTIAQGAVSKVQYEVKNISNRPLGEPGALSPGRIVEVRSTLPADFGRLITEAEKEVVEVINRLPSCRSKGSLLMQQQFRVLSTARSHVHFRIMFELYLESPLQDPNKQDAEMILVERHTISLQVSNAYNPLPNSSVLLITNPKTTERQSHAIQHFVRNDLCMEMDQCNIHQNGGLLRASDDGFEDPLPITTAYRDKSILILDNAFDFFGAGERTTSQQFDPQWLFDTARSGTSSLFLGGDDDGAFEEVVRSAVVLPLAILEHTVKRIRKSHIFHCPQDFVDAIRQEKHRQDKARDTALPELSAIPLRQPKWYRFGRDGSEKQAKALARYLRNHLPNERFLVSFVSPRHVVADGHSTGPSDQAKTQGSRGQGHLIILPGLDHHSSITATESGLTCLFGNEDNPTQSRLDELSKYNIIAALPFAQRTSMLWCPASSDTFVIKAISLSMARDVSRQLNSFLDSAYKPLVNVDTTDAKSVDAFFNVHLPHFGHIFNNPQANTPNPAPGPIVEVLQWTLSLSATLKRHRRLDAMIRAMIHHRPSTHILDTHLWLPDPVSYHPDALIPRIAELTKTPEYRFTKGEISASTVVPRTRYCAPGEWDSMVKSVDEWRQRLESDRICAQKELGRMLLDVTPPDAVELGAGA</sequence>
<dbReference type="OrthoDB" id="5319158at2759"/>
<evidence type="ECO:0000313" key="2">
    <source>
        <dbReference type="EMBL" id="KAF2680439.1"/>
    </source>
</evidence>
<dbReference type="Proteomes" id="UP000799291">
    <property type="component" value="Unassembled WGS sequence"/>
</dbReference>
<proteinExistence type="predicted"/>
<evidence type="ECO:0000313" key="3">
    <source>
        <dbReference type="Proteomes" id="UP000799291"/>
    </source>
</evidence>
<reference evidence="2" key="1">
    <citation type="journal article" date="2020" name="Stud. Mycol.">
        <title>101 Dothideomycetes genomes: a test case for predicting lifestyles and emergence of pathogens.</title>
        <authorList>
            <person name="Haridas S."/>
            <person name="Albert R."/>
            <person name="Binder M."/>
            <person name="Bloem J."/>
            <person name="Labutti K."/>
            <person name="Salamov A."/>
            <person name="Andreopoulos B."/>
            <person name="Baker S."/>
            <person name="Barry K."/>
            <person name="Bills G."/>
            <person name="Bluhm B."/>
            <person name="Cannon C."/>
            <person name="Castanera R."/>
            <person name="Culley D."/>
            <person name="Daum C."/>
            <person name="Ezra D."/>
            <person name="Gonzalez J."/>
            <person name="Henrissat B."/>
            <person name="Kuo A."/>
            <person name="Liang C."/>
            <person name="Lipzen A."/>
            <person name="Lutzoni F."/>
            <person name="Magnuson J."/>
            <person name="Mondo S."/>
            <person name="Nolan M."/>
            <person name="Ohm R."/>
            <person name="Pangilinan J."/>
            <person name="Park H.-J."/>
            <person name="Ramirez L."/>
            <person name="Alfaro M."/>
            <person name="Sun H."/>
            <person name="Tritt A."/>
            <person name="Yoshinaga Y."/>
            <person name="Zwiers L.-H."/>
            <person name="Turgeon B."/>
            <person name="Goodwin S."/>
            <person name="Spatafora J."/>
            <person name="Crous P."/>
            <person name="Grigoriev I."/>
        </authorList>
    </citation>
    <scope>NUCLEOTIDE SEQUENCE</scope>
    <source>
        <strain evidence="2">CBS 122367</strain>
    </source>
</reference>
<accession>A0A6G1IRE2</accession>
<feature type="domain" description="DUF7932" evidence="1">
    <location>
        <begin position="16"/>
        <end position="151"/>
    </location>
</feature>
<evidence type="ECO:0000259" key="1">
    <source>
        <dbReference type="Pfam" id="PF25560"/>
    </source>
</evidence>
<dbReference type="InterPro" id="IPR057692">
    <property type="entry name" value="DUF7932"/>
</dbReference>
<dbReference type="Pfam" id="PF25560">
    <property type="entry name" value="DUF7932"/>
    <property type="match status" value="1"/>
</dbReference>
<dbReference type="AlphaFoldDB" id="A0A6G1IRE2"/>
<organism evidence="2 3">
    <name type="scientific">Lentithecium fluviatile CBS 122367</name>
    <dbReference type="NCBI Taxonomy" id="1168545"/>
    <lineage>
        <taxon>Eukaryota</taxon>
        <taxon>Fungi</taxon>
        <taxon>Dikarya</taxon>
        <taxon>Ascomycota</taxon>
        <taxon>Pezizomycotina</taxon>
        <taxon>Dothideomycetes</taxon>
        <taxon>Pleosporomycetidae</taxon>
        <taxon>Pleosporales</taxon>
        <taxon>Massarineae</taxon>
        <taxon>Lentitheciaceae</taxon>
        <taxon>Lentithecium</taxon>
    </lineage>
</organism>
<dbReference type="EMBL" id="MU005596">
    <property type="protein sequence ID" value="KAF2680439.1"/>
    <property type="molecule type" value="Genomic_DNA"/>
</dbReference>
<gene>
    <name evidence="2" type="ORF">K458DRAFT_91399</name>
</gene>
<protein>
    <recommendedName>
        <fullName evidence="1">DUF7932 domain-containing protein</fullName>
    </recommendedName>
</protein>
<keyword evidence="3" id="KW-1185">Reference proteome</keyword>
<name>A0A6G1IRE2_9PLEO</name>